<organism evidence="2 3">
    <name type="scientific">Algicella marina</name>
    <dbReference type="NCBI Taxonomy" id="2683284"/>
    <lineage>
        <taxon>Bacteria</taxon>
        <taxon>Pseudomonadati</taxon>
        <taxon>Pseudomonadota</taxon>
        <taxon>Alphaproteobacteria</taxon>
        <taxon>Rhodobacterales</taxon>
        <taxon>Paracoccaceae</taxon>
        <taxon>Algicella</taxon>
    </lineage>
</organism>
<accession>A0A6P1SYQ8</accession>
<evidence type="ECO:0000256" key="1">
    <source>
        <dbReference type="SAM" id="SignalP"/>
    </source>
</evidence>
<keyword evidence="1" id="KW-0732">Signal</keyword>
<keyword evidence="3" id="KW-1185">Reference proteome</keyword>
<evidence type="ECO:0000313" key="2">
    <source>
        <dbReference type="EMBL" id="QHQ34665.1"/>
    </source>
</evidence>
<proteinExistence type="predicted"/>
<evidence type="ECO:0000313" key="3">
    <source>
        <dbReference type="Proteomes" id="UP000464495"/>
    </source>
</evidence>
<name>A0A6P1SYQ8_9RHOB</name>
<dbReference type="KEGG" id="amaq:GO499_05395"/>
<reference evidence="2 3" key="1">
    <citation type="submission" date="2019-12" db="EMBL/GenBank/DDBJ databases">
        <title>Complete genome sequence of Algicella marina strain 9Alg 56(T) isolated from the red alga Tichocarpus crinitus.</title>
        <authorList>
            <person name="Kim S.-G."/>
            <person name="Nedashkovskaya O.I."/>
        </authorList>
    </citation>
    <scope>NUCLEOTIDE SEQUENCE [LARGE SCALE GENOMIC DNA]</scope>
    <source>
        <strain evidence="2 3">9Alg 56</strain>
    </source>
</reference>
<dbReference type="RefSeq" id="WP_161861234.1">
    <property type="nucleotide sequence ID" value="NZ_CP046620.1"/>
</dbReference>
<dbReference type="Proteomes" id="UP000464495">
    <property type="component" value="Chromosome"/>
</dbReference>
<sequence length="270" mass="29349">MRALLVTFCLLASALPAVASERAMALLELVGYDVSAAAEEQMFRELPNKVGPDLSPDVSRDWQEAGEGLFQAEDLMETAARAVDTALTPDQIEALAIHYSSETALAITDLEKASQDPSTAKEVEAEQAAWVAGLDDSFRERFEIIFAMMDGMGVVETGTDLALSINFALMSGMAASDALPRSFSEAELLALVEMQRETVSVSVRNSVLESMAYAYRDLSDAELRAYSEFLQTPDARAFYAAIGQATAEVATRDARILGRRLQEMAAEREL</sequence>
<dbReference type="EMBL" id="CP046620">
    <property type="protein sequence ID" value="QHQ34665.1"/>
    <property type="molecule type" value="Genomic_DNA"/>
</dbReference>
<feature type="signal peptide" evidence="1">
    <location>
        <begin position="1"/>
        <end position="19"/>
    </location>
</feature>
<dbReference type="AlphaFoldDB" id="A0A6P1SYQ8"/>
<protein>
    <recommendedName>
        <fullName evidence="4">DUF2059 domain-containing protein</fullName>
    </recommendedName>
</protein>
<gene>
    <name evidence="2" type="ORF">GO499_05395</name>
</gene>
<evidence type="ECO:0008006" key="4">
    <source>
        <dbReference type="Google" id="ProtNLM"/>
    </source>
</evidence>
<feature type="chain" id="PRO_5026660735" description="DUF2059 domain-containing protein" evidence="1">
    <location>
        <begin position="20"/>
        <end position="270"/>
    </location>
</feature>